<protein>
    <submittedName>
        <fullName evidence="3">Uncharacterized protein</fullName>
    </submittedName>
</protein>
<dbReference type="EMBL" id="JAGPYM010000002">
    <property type="protein sequence ID" value="KAH6898500.1"/>
    <property type="molecule type" value="Genomic_DNA"/>
</dbReference>
<keyword evidence="4" id="KW-1185">Reference proteome</keyword>
<sequence length="523" mass="58659">MPKTPKSRQQYGDVGERELRSRGKPYPPQGDAPHSTHEPKPSLQDKQIPFDSSQVLRGHETISSSQDSVDALIHDEGGSNGTPASNSTTEQTSHMGDILRHLGTRADRERQTTNEMMTAGLSWVSSRLDGFSEQLQTYFSSTSNPPLLLKQLDEAIQQKEAAEKTIVLLKQQKELAGKANAQLAKQNEAAGKTIAQLQRQKEAMEQALEKSNERLEKARTERDAQRRIAEGGTLANSTKVTDDAIKSQWAQLRYNIRNLARYLGSMQYLQLTPPLKARFRTVSTEWKSNLDKEATKELMWEAYLWTMVRHQIISTEGGEWAGNKTNFLKLAQTKILGISIISWAFLDCANLSAALWNQPEKQKKPESDSTEPSLQDIARWCSQGSNLLNHVVPFDQQAFEGLLSREATEIRSCFGRTEAGAYRMPGDAWDEMRMILGCALDLDRMLTDSKALFTIFWSSDFPRHEGKLLYSDGYMEAVAHNPPLSNQSSVEFFTSPVLLKRGNADGQNYNQEVVLIKACVVCS</sequence>
<evidence type="ECO:0000313" key="3">
    <source>
        <dbReference type="EMBL" id="KAH6898500.1"/>
    </source>
</evidence>
<proteinExistence type="predicted"/>
<feature type="coiled-coil region" evidence="1">
    <location>
        <begin position="152"/>
        <end position="228"/>
    </location>
</feature>
<feature type="compositionally biased region" description="Polar residues" evidence="2">
    <location>
        <begin position="81"/>
        <end position="94"/>
    </location>
</feature>
<evidence type="ECO:0000256" key="1">
    <source>
        <dbReference type="SAM" id="Coils"/>
    </source>
</evidence>
<evidence type="ECO:0000313" key="4">
    <source>
        <dbReference type="Proteomes" id="UP000777438"/>
    </source>
</evidence>
<feature type="region of interest" description="Disordered" evidence="2">
    <location>
        <begin position="1"/>
        <end position="53"/>
    </location>
</feature>
<comment type="caution">
    <text evidence="3">The sequence shown here is derived from an EMBL/GenBank/DDBJ whole genome shotgun (WGS) entry which is preliminary data.</text>
</comment>
<gene>
    <name evidence="3" type="ORF">B0T10DRAFT_578283</name>
</gene>
<name>A0A9P8WJH9_9HYPO</name>
<keyword evidence="1" id="KW-0175">Coiled coil</keyword>
<evidence type="ECO:0000256" key="2">
    <source>
        <dbReference type="SAM" id="MobiDB-lite"/>
    </source>
</evidence>
<dbReference type="Proteomes" id="UP000777438">
    <property type="component" value="Unassembled WGS sequence"/>
</dbReference>
<dbReference type="AlphaFoldDB" id="A0A9P8WJH9"/>
<accession>A0A9P8WJH9</accession>
<dbReference type="OrthoDB" id="5213630at2759"/>
<organism evidence="3 4">
    <name type="scientific">Thelonectria olida</name>
    <dbReference type="NCBI Taxonomy" id="1576542"/>
    <lineage>
        <taxon>Eukaryota</taxon>
        <taxon>Fungi</taxon>
        <taxon>Dikarya</taxon>
        <taxon>Ascomycota</taxon>
        <taxon>Pezizomycotina</taxon>
        <taxon>Sordariomycetes</taxon>
        <taxon>Hypocreomycetidae</taxon>
        <taxon>Hypocreales</taxon>
        <taxon>Nectriaceae</taxon>
        <taxon>Thelonectria</taxon>
    </lineage>
</organism>
<feature type="region of interest" description="Disordered" evidence="2">
    <location>
        <begin position="72"/>
        <end position="94"/>
    </location>
</feature>
<reference evidence="3 4" key="1">
    <citation type="journal article" date="2021" name="Nat. Commun.">
        <title>Genetic determinants of endophytism in the Arabidopsis root mycobiome.</title>
        <authorList>
            <person name="Mesny F."/>
            <person name="Miyauchi S."/>
            <person name="Thiergart T."/>
            <person name="Pickel B."/>
            <person name="Atanasova L."/>
            <person name="Karlsson M."/>
            <person name="Huettel B."/>
            <person name="Barry K.W."/>
            <person name="Haridas S."/>
            <person name="Chen C."/>
            <person name="Bauer D."/>
            <person name="Andreopoulos W."/>
            <person name="Pangilinan J."/>
            <person name="LaButti K."/>
            <person name="Riley R."/>
            <person name="Lipzen A."/>
            <person name="Clum A."/>
            <person name="Drula E."/>
            <person name="Henrissat B."/>
            <person name="Kohler A."/>
            <person name="Grigoriev I.V."/>
            <person name="Martin F.M."/>
            <person name="Hacquard S."/>
        </authorList>
    </citation>
    <scope>NUCLEOTIDE SEQUENCE [LARGE SCALE GENOMIC DNA]</scope>
    <source>
        <strain evidence="3 4">MPI-CAGE-CH-0241</strain>
    </source>
</reference>